<dbReference type="Pfam" id="PF01094">
    <property type="entry name" value="ANF_receptor"/>
    <property type="match status" value="1"/>
</dbReference>
<comment type="caution">
    <text evidence="7">The sequence shown here is derived from an EMBL/GenBank/DDBJ whole genome shotgun (WGS) entry which is preliminary data.</text>
</comment>
<keyword evidence="8" id="KW-1185">Reference proteome</keyword>
<organism evidence="7 8">
    <name type="scientific">Aurantibacter aestuarii</name>
    <dbReference type="NCBI Taxonomy" id="1266046"/>
    <lineage>
        <taxon>Bacteria</taxon>
        <taxon>Pseudomonadati</taxon>
        <taxon>Bacteroidota</taxon>
        <taxon>Flavobacteriia</taxon>
        <taxon>Flavobacteriales</taxon>
        <taxon>Flavobacteriaceae</taxon>
        <taxon>Aurantibacter</taxon>
    </lineage>
</organism>
<dbReference type="Gene3D" id="3.10.350.10">
    <property type="entry name" value="LysM domain"/>
    <property type="match status" value="3"/>
</dbReference>
<dbReference type="PANTHER" id="PTHR33734">
    <property type="entry name" value="LYSM DOMAIN-CONTAINING GPI-ANCHORED PROTEIN 2"/>
    <property type="match status" value="1"/>
</dbReference>
<keyword evidence="2" id="KW-0812">Transmembrane</keyword>
<dbReference type="Gene3D" id="3.40.50.2300">
    <property type="match status" value="2"/>
</dbReference>
<evidence type="ECO:0000256" key="2">
    <source>
        <dbReference type="ARBA" id="ARBA00022692"/>
    </source>
</evidence>
<dbReference type="AlphaFoldDB" id="A0A2T1N9Q9"/>
<feature type="domain" description="LysM" evidence="6">
    <location>
        <begin position="91"/>
        <end position="135"/>
    </location>
</feature>
<protein>
    <submittedName>
        <fullName evidence="7">Peptidoglycan-binding protein</fullName>
    </submittedName>
</protein>
<evidence type="ECO:0000313" key="8">
    <source>
        <dbReference type="Proteomes" id="UP000238426"/>
    </source>
</evidence>
<dbReference type="Proteomes" id="UP000238426">
    <property type="component" value="Unassembled WGS sequence"/>
</dbReference>
<evidence type="ECO:0000256" key="1">
    <source>
        <dbReference type="ARBA" id="ARBA00004370"/>
    </source>
</evidence>
<gene>
    <name evidence="7" type="ORF">C7H52_10005</name>
</gene>
<name>A0A2T1N9Q9_9FLAO</name>
<dbReference type="SMART" id="SM00257">
    <property type="entry name" value="LysM"/>
    <property type="match status" value="4"/>
</dbReference>
<evidence type="ECO:0000256" key="4">
    <source>
        <dbReference type="ARBA" id="ARBA00023136"/>
    </source>
</evidence>
<sequence>MMIKYVLKSICALVFILTFQLNAQEFLTHKVEEGDTVEALSKKYKVSANQIYDLNPDSKKGLKVKSVLIIPNVKAVKSNAVKVTQNLEKFTTHKVQRKETLYSLSKQYNTTEEAIKKYNSFLYANELKKGDELKIPLFKTEVKNEVKSEIISEVKPAIITDSVLPNGKYRVKKSEGKWRIAKNFGITVEELEALNPQLVDGLKENDIINVPKIKNTEIPSTTTVAIKTYTVLPAEGFFRLSQKLGLSQEQLETLNPGLKETGLKEGMVLNLGAEKVKPTNEMILVENQATNLGSDISNKDRKKIAIVLPFRLNTIQTDSLSLAKNKLENDKLLTIALDFYAGAEMALDSLKKMNVKLDVKVYDTNNRESNSLDIANELLENETDVVIGPLMTKNFDALASKLSLSNIPVFSPLTKEVAFSSNVFQTRPNESFLEQKIINYIKKDSTAHIVILHDSKHEAVAKRLEKAFPNAKVLTTNRNKKNGSDQFFIYEATLSNALNTGKNYVFLETEEEGFVSNVTSILNSKNNQTNLDIVLATTNMNEAFQSDNVSNAQLSRLRLMYPSIAKMFKSSSATGFYKNYEAKYNETPSSYAVRGFDLTMDVVLRLLSNTSVYDNAKNNILTEYLENKFMYSELKTGGFQNNAVYLVNYNDLNIEEVQE</sequence>
<evidence type="ECO:0000256" key="5">
    <source>
        <dbReference type="SAM" id="SignalP"/>
    </source>
</evidence>
<dbReference type="PANTHER" id="PTHR33734:SF22">
    <property type="entry name" value="MEMBRANE-BOUND LYTIC MUREIN TRANSGLYCOSYLASE D"/>
    <property type="match status" value="1"/>
</dbReference>
<dbReference type="CDD" id="cd00118">
    <property type="entry name" value="LysM"/>
    <property type="match status" value="4"/>
</dbReference>
<dbReference type="SUPFAM" id="SSF54106">
    <property type="entry name" value="LysM domain"/>
    <property type="match status" value="3"/>
</dbReference>
<dbReference type="PROSITE" id="PS51782">
    <property type="entry name" value="LYSM"/>
    <property type="match status" value="3"/>
</dbReference>
<keyword evidence="5" id="KW-0732">Signal</keyword>
<feature type="signal peptide" evidence="5">
    <location>
        <begin position="1"/>
        <end position="23"/>
    </location>
</feature>
<reference evidence="7 8" key="1">
    <citation type="submission" date="2018-03" db="EMBL/GenBank/DDBJ databases">
        <title>Mesoflavibacter sp. HG37 and Mesoflavibacter sp. HG96 sp.nov., two marine bacteria isolated from seawater of Western Pacific Ocean.</title>
        <authorList>
            <person name="Cheng H."/>
            <person name="Wu Y.-H."/>
            <person name="Guo L.-L."/>
            <person name="Xu X.-W."/>
        </authorList>
    </citation>
    <scope>NUCLEOTIDE SEQUENCE [LARGE SCALE GENOMIC DNA]</scope>
    <source>
        <strain evidence="7 8">KCTC 32269</strain>
    </source>
</reference>
<dbReference type="GO" id="GO:0016020">
    <property type="term" value="C:membrane"/>
    <property type="evidence" value="ECO:0007669"/>
    <property type="project" value="UniProtKB-SubCell"/>
</dbReference>
<evidence type="ECO:0000259" key="6">
    <source>
        <dbReference type="PROSITE" id="PS51782"/>
    </source>
</evidence>
<dbReference type="Pfam" id="PF01476">
    <property type="entry name" value="LysM"/>
    <property type="match status" value="4"/>
</dbReference>
<dbReference type="EMBL" id="PXOQ01000009">
    <property type="protein sequence ID" value="PSG88617.1"/>
    <property type="molecule type" value="Genomic_DNA"/>
</dbReference>
<dbReference type="CDD" id="cd06268">
    <property type="entry name" value="PBP1_ABC_transporter_LIVBP-like"/>
    <property type="match status" value="1"/>
</dbReference>
<feature type="chain" id="PRO_5015500815" evidence="5">
    <location>
        <begin position="24"/>
        <end position="659"/>
    </location>
</feature>
<proteinExistence type="predicted"/>
<keyword evidence="3" id="KW-1133">Transmembrane helix</keyword>
<dbReference type="InterPro" id="IPR028082">
    <property type="entry name" value="Peripla_BP_I"/>
</dbReference>
<keyword evidence="4" id="KW-0472">Membrane</keyword>
<dbReference type="InterPro" id="IPR001828">
    <property type="entry name" value="ANF_lig-bd_rcpt"/>
</dbReference>
<evidence type="ECO:0000256" key="3">
    <source>
        <dbReference type="ARBA" id="ARBA00022989"/>
    </source>
</evidence>
<dbReference type="SUPFAM" id="SSF53822">
    <property type="entry name" value="Periplasmic binding protein-like I"/>
    <property type="match status" value="1"/>
</dbReference>
<dbReference type="InterPro" id="IPR036779">
    <property type="entry name" value="LysM_dom_sf"/>
</dbReference>
<feature type="domain" description="LysM" evidence="6">
    <location>
        <begin position="167"/>
        <end position="215"/>
    </location>
</feature>
<comment type="subcellular location">
    <subcellularLocation>
        <location evidence="1">Membrane</location>
    </subcellularLocation>
</comment>
<dbReference type="InterPro" id="IPR018392">
    <property type="entry name" value="LysM"/>
</dbReference>
<feature type="domain" description="LysM" evidence="6">
    <location>
        <begin position="27"/>
        <end position="70"/>
    </location>
</feature>
<accession>A0A2T1N9Q9</accession>
<evidence type="ECO:0000313" key="7">
    <source>
        <dbReference type="EMBL" id="PSG88617.1"/>
    </source>
</evidence>